<dbReference type="EMBL" id="CYZU01000001">
    <property type="protein sequence ID" value="CUN65340.1"/>
    <property type="molecule type" value="Genomic_DNA"/>
</dbReference>
<dbReference type="InterPro" id="IPR050984">
    <property type="entry name" value="Gfo/Idh/MocA_domain"/>
</dbReference>
<accession>A0A173YP42</accession>
<dbReference type="InterPro" id="IPR036291">
    <property type="entry name" value="NAD(P)-bd_dom_sf"/>
</dbReference>
<dbReference type="Pfam" id="PF01408">
    <property type="entry name" value="GFO_IDH_MocA"/>
    <property type="match status" value="1"/>
</dbReference>
<dbReference type="Pfam" id="PF22725">
    <property type="entry name" value="GFO_IDH_MocA_C3"/>
    <property type="match status" value="1"/>
</dbReference>
<dbReference type="GO" id="GO:0000166">
    <property type="term" value="F:nucleotide binding"/>
    <property type="evidence" value="ECO:0007669"/>
    <property type="project" value="InterPro"/>
</dbReference>
<dbReference type="SUPFAM" id="SSF51735">
    <property type="entry name" value="NAD(P)-binding Rossmann-fold domains"/>
    <property type="match status" value="1"/>
</dbReference>
<dbReference type="Proteomes" id="UP000095544">
    <property type="component" value="Unassembled WGS sequence"/>
</dbReference>
<dbReference type="RefSeq" id="WP_055149990.1">
    <property type="nucleotide sequence ID" value="NZ_CYZU01000001.1"/>
</dbReference>
<evidence type="ECO:0000256" key="2">
    <source>
        <dbReference type="ARBA" id="ARBA00023002"/>
    </source>
</evidence>
<feature type="domain" description="GFO/IDH/MocA-like oxidoreductase" evidence="4">
    <location>
        <begin position="133"/>
        <end position="248"/>
    </location>
</feature>
<name>A0A173YP42_9FIRM</name>
<dbReference type="EC" id="1.1.1.292" evidence="5"/>
<evidence type="ECO:0000313" key="6">
    <source>
        <dbReference type="Proteomes" id="UP000095544"/>
    </source>
</evidence>
<sequence length="322" mass="35755">MKRIRWGVLGTAGIAKEQTIPGMQMAENCELYAIAGRSLEKAEQFRDDFHFQKAYGSYDDLLADPEVEAVYIPLPNNLHKEWVLKAAAHKKHVLCEKPASGSAADTKEMIQACDDAGVIFMEAFAYLHSPVMRELIKQIDNGLIGNVNMIESVFFTPGYQDDIRIRRDTLGGSVYDLGCYTISFASCLFGSAPLSGQAVSHITGEKIDDLTTGYLMYSGGRRAVFSCGMFPYQRGDRSFIYGDRGVLEVPVRFNAEGKQKWYLVQDEKRTEFCVDAPQNYMLEVEQLGACILNGEAPLVSHEFSIGVAEAIDMVLSSCGYLK</sequence>
<feature type="domain" description="Gfo/Idh/MocA-like oxidoreductase N-terminal" evidence="3">
    <location>
        <begin position="4"/>
        <end position="123"/>
    </location>
</feature>
<dbReference type="SUPFAM" id="SSF55347">
    <property type="entry name" value="Glyceraldehyde-3-phosphate dehydrogenase-like, C-terminal domain"/>
    <property type="match status" value="1"/>
</dbReference>
<keyword evidence="2 5" id="KW-0560">Oxidoreductase</keyword>
<dbReference type="InterPro" id="IPR000683">
    <property type="entry name" value="Gfo/Idh/MocA-like_OxRdtase_N"/>
</dbReference>
<dbReference type="AlphaFoldDB" id="A0A173YP42"/>
<gene>
    <name evidence="5" type="primary">afr_1</name>
    <name evidence="5" type="ORF">ERS852491_00163</name>
</gene>
<dbReference type="STRING" id="39482.ERS852491_00163"/>
<organism evidence="5 6">
    <name type="scientific">Faecalicatena contorta</name>
    <dbReference type="NCBI Taxonomy" id="39482"/>
    <lineage>
        <taxon>Bacteria</taxon>
        <taxon>Bacillati</taxon>
        <taxon>Bacillota</taxon>
        <taxon>Clostridia</taxon>
        <taxon>Lachnospirales</taxon>
        <taxon>Lachnospiraceae</taxon>
        <taxon>Faecalicatena</taxon>
    </lineage>
</organism>
<dbReference type="GO" id="GO:0033712">
    <property type="term" value="F:1,5-anhydro-D-fructose reductase (1,5-anhydro-D-mannitol-forming) activity"/>
    <property type="evidence" value="ECO:0007669"/>
    <property type="project" value="UniProtKB-EC"/>
</dbReference>
<evidence type="ECO:0000259" key="3">
    <source>
        <dbReference type="Pfam" id="PF01408"/>
    </source>
</evidence>
<dbReference type="InterPro" id="IPR055170">
    <property type="entry name" value="GFO_IDH_MocA-like_dom"/>
</dbReference>
<comment type="similarity">
    <text evidence="1">Belongs to the Gfo/Idh/MocA family.</text>
</comment>
<dbReference type="PANTHER" id="PTHR22604:SF105">
    <property type="entry name" value="TRANS-1,2-DIHYDROBENZENE-1,2-DIOL DEHYDROGENASE"/>
    <property type="match status" value="1"/>
</dbReference>
<dbReference type="OrthoDB" id="9783105at2"/>
<protein>
    <submittedName>
        <fullName evidence="5">1,5-anhydro-D-fructose reductase</fullName>
        <ecNumber evidence="5">1.1.1.292</ecNumber>
    </submittedName>
</protein>
<proteinExistence type="inferred from homology"/>
<dbReference type="Gene3D" id="3.30.360.10">
    <property type="entry name" value="Dihydrodipicolinate Reductase, domain 2"/>
    <property type="match status" value="1"/>
</dbReference>
<evidence type="ECO:0000259" key="4">
    <source>
        <dbReference type="Pfam" id="PF22725"/>
    </source>
</evidence>
<reference evidence="5 6" key="1">
    <citation type="submission" date="2015-09" db="EMBL/GenBank/DDBJ databases">
        <authorList>
            <consortium name="Pathogen Informatics"/>
        </authorList>
    </citation>
    <scope>NUCLEOTIDE SEQUENCE [LARGE SCALE GENOMIC DNA]</scope>
    <source>
        <strain evidence="5 6">2789STDY5834876</strain>
    </source>
</reference>
<dbReference type="PANTHER" id="PTHR22604">
    <property type="entry name" value="OXIDOREDUCTASES"/>
    <property type="match status" value="1"/>
</dbReference>
<evidence type="ECO:0000313" key="5">
    <source>
        <dbReference type="EMBL" id="CUN65340.1"/>
    </source>
</evidence>
<evidence type="ECO:0000256" key="1">
    <source>
        <dbReference type="ARBA" id="ARBA00010928"/>
    </source>
</evidence>
<dbReference type="Gene3D" id="3.40.50.720">
    <property type="entry name" value="NAD(P)-binding Rossmann-like Domain"/>
    <property type="match status" value="1"/>
</dbReference>